<dbReference type="InterPro" id="IPR011895">
    <property type="entry name" value="Pyrv_flavodox_OxRed"/>
</dbReference>
<feature type="binding site" evidence="8">
    <location>
        <position position="854"/>
    </location>
    <ligand>
        <name>[4Fe-4S] cluster</name>
        <dbReference type="ChEBI" id="CHEBI:49883"/>
        <label>3</label>
    </ligand>
</feature>
<keyword evidence="2 8" id="KW-0004">4Fe-4S</keyword>
<sequence>MLTTKLIQKNKNKTNRFLGAKITKIMREMIREHHTEAMDGNSAAAHIAYALSDTSFIYPITPSSAMGEHIDHFSAKKKKNIFGEQVTVQLMQSEGGAAGAVHGALAAGALTSTYTSSQGLLLMVPNMFKMSSALMPAVMHVAARAIIGHIGSMFCDHSDVMHVRSTGWSLLSSNNQQEVMDLALVAHLAALESSIPFLHFFDGFRTSHGISKINVIDYDDIKKLVDMKYVDRFHSVAFNPEHPSMRGTPVGDDAYFQWHTAPLKYFQAVPEIVEKVMKRVGDSTGRYYNLFEYFGAPDAEDVIVMMGSSSDTAQEAVDYINDKGGKVGLIKVRLYRPFSATHFLKTLPKTVRRITVLDRVREYGAFAQPLYLDVNAVIREPRSGFNPNIEEIVPGIYGLGGKDLTPGMAIAAFENMKKKEPKRNFSVGIVDDVTNTHLAYNFEPDLVPKGTKQCLFWGLGSDGTVGANKEAIAIIGENTDLNAQGYFMFDAKKSGGLTFSHLRFGPKKITSQYDIRHADYLAFHNPSFIARYPQVINKIKDNATFVINTPAETWEELDKQMPDIMKGVIAKKNVRLFVIDAEKLADQLGLRGRINMIMQTVFFKLSEVIPFDKAIKYLKDSIVKNYKKQGEAVVNKNIAMVDIAVSNVKEIHYPKAKWAELYKEDFKMPTEIDPNAPENVKKYIFPAMRLEAANLPVSAFPVNGQSMTSTSKYEKRGIATKLPIWKPENCTQCNICSFVCPHAAIRPFILDHDEKSRKPEGYQTIESNVAEYKKLGYQFRVQVSPYDCLSCELCVKQCPANALDFENADKSIMEKEKKNWEFSQKIKNKADLLKSATVATSQYKQPLLEFSGACAGCGQTPYLKLITQLYGDRAMIANATGCSIIWGGHYPSFPYTVNDKGHGPSWGNSLFEDNAEYGYGMVKAMIHRRNQLATHVKKALDSYEISDPVERYTFEEWLLNKDLAKESQEFGDKIKKVISSKKVLNSPSLEHISKNLDILTKPSHWIIGGDGWAYDIGFGGLDHILAQEEDYNVLVFDNAFYANTGFQMSKATPRGAQAKFAMAGKDTKAKDLGLMAMQYGHIYIATVAMGANYNQFLKAIKEAEAYPGPSLIIAYCPCIGHGIKTGMCTTQQQQKLAVEHGLWNLWRFNPALKLQGKNPLILDSKKPKKLLLDFLKMEVRFAALYQTHPKEAEAMHNKLEEEVKEKYETLVGLSKMYEKHYKRK</sequence>
<dbReference type="SUPFAM" id="SSF53323">
    <property type="entry name" value="Pyruvate-ferredoxin oxidoreductase, PFOR, domain III"/>
    <property type="match status" value="1"/>
</dbReference>
<dbReference type="Pfam" id="PF01558">
    <property type="entry name" value="POR"/>
    <property type="match status" value="1"/>
</dbReference>
<feature type="binding site" evidence="8">
    <location>
        <position position="794"/>
    </location>
    <ligand>
        <name>[4Fe-4S] cluster</name>
        <dbReference type="ChEBI" id="CHEBI:49883"/>
        <label>2</label>
    </ligand>
</feature>
<dbReference type="Proteomes" id="UP001149090">
    <property type="component" value="Unassembled WGS sequence"/>
</dbReference>
<dbReference type="FunFam" id="3.40.920.10:FF:000001">
    <property type="entry name" value="Pyruvate:ferredoxin (Flavodoxin) oxidoreductase"/>
    <property type="match status" value="1"/>
</dbReference>
<feature type="binding site" evidence="8">
    <location>
        <position position="791"/>
    </location>
    <ligand>
        <name>[4Fe-4S] cluster</name>
        <dbReference type="ChEBI" id="CHEBI:49883"/>
        <label>2</label>
    </ligand>
</feature>
<dbReference type="GO" id="GO:0030976">
    <property type="term" value="F:thiamine pyrophosphate binding"/>
    <property type="evidence" value="ECO:0007669"/>
    <property type="project" value="InterPro"/>
</dbReference>
<evidence type="ECO:0000313" key="11">
    <source>
        <dbReference type="Proteomes" id="UP001149090"/>
    </source>
</evidence>
<keyword evidence="6 8" id="KW-0408">Iron</keyword>
<dbReference type="PANTHER" id="PTHR32154">
    <property type="entry name" value="PYRUVATE-FLAVODOXIN OXIDOREDUCTASE-RELATED"/>
    <property type="match status" value="1"/>
</dbReference>
<comment type="caution">
    <text evidence="10">The sequence shown here is derived from an EMBL/GenBank/DDBJ whole genome shotgun (WGS) entry which is preliminary data.</text>
</comment>
<dbReference type="Pfam" id="PF12838">
    <property type="entry name" value="Fer4_7"/>
    <property type="match status" value="1"/>
</dbReference>
<dbReference type="FunFam" id="3.40.50.920:FF:000007">
    <property type="entry name" value="Pyruvate:ferredoxin (Flavodoxin) oxidoreductase"/>
    <property type="match status" value="1"/>
</dbReference>
<dbReference type="SMART" id="SM00890">
    <property type="entry name" value="EKR"/>
    <property type="match status" value="1"/>
</dbReference>
<gene>
    <name evidence="10" type="ORF">M0811_00740</name>
</gene>
<dbReference type="SUPFAM" id="SSF54862">
    <property type="entry name" value="4Fe-4S ferredoxins"/>
    <property type="match status" value="1"/>
</dbReference>
<feature type="binding site" evidence="8">
    <location>
        <position position="736"/>
    </location>
    <ligand>
        <name>[4Fe-4S] cluster</name>
        <dbReference type="ChEBI" id="CHEBI:49883"/>
        <label>1</label>
    </ligand>
</feature>
<comment type="cofactor">
    <cofactor evidence="8">
        <name>[4Fe-4S] cluster</name>
        <dbReference type="ChEBI" id="CHEBI:49883"/>
    </cofactor>
    <text evidence="8">Binds 3 [4Fe-4S] clusters per subunit.</text>
</comment>
<dbReference type="PIRSF" id="PIRSF000159">
    <property type="entry name" value="NifJ"/>
    <property type="match status" value="1"/>
</dbReference>
<dbReference type="CDD" id="cd03377">
    <property type="entry name" value="TPP_PFOR_PNO"/>
    <property type="match status" value="1"/>
</dbReference>
<feature type="binding site" evidence="8">
    <location>
        <position position="730"/>
    </location>
    <ligand>
        <name>[4Fe-4S] cluster</name>
        <dbReference type="ChEBI" id="CHEBI:49883"/>
        <label>1</label>
    </ligand>
</feature>
<dbReference type="InterPro" id="IPR050722">
    <property type="entry name" value="Pyruvate:ferred/Flavod_OxRd"/>
</dbReference>
<dbReference type="EMBL" id="JAPDFW010000070">
    <property type="protein sequence ID" value="KAJ5074112.1"/>
    <property type="molecule type" value="Genomic_DNA"/>
</dbReference>
<evidence type="ECO:0000256" key="6">
    <source>
        <dbReference type="ARBA" id="ARBA00023004"/>
    </source>
</evidence>
<dbReference type="InterPro" id="IPR029061">
    <property type="entry name" value="THDP-binding"/>
</dbReference>
<dbReference type="FunFam" id="3.40.50.970:FF:000012">
    <property type="entry name" value="Pyruvate:ferredoxin (Flavodoxin) oxidoreductase"/>
    <property type="match status" value="1"/>
</dbReference>
<dbReference type="InterPro" id="IPR017900">
    <property type="entry name" value="4Fe4S_Fe_S_CS"/>
</dbReference>
<feature type="binding site" evidence="8">
    <location>
        <position position="798"/>
    </location>
    <ligand>
        <name>[4Fe-4S] cluster</name>
        <dbReference type="ChEBI" id="CHEBI:49883"/>
        <label>1</label>
    </ligand>
</feature>
<dbReference type="GO" id="GO:0016903">
    <property type="term" value="F:oxidoreductase activity, acting on the aldehyde or oxo group of donors"/>
    <property type="evidence" value="ECO:0007669"/>
    <property type="project" value="InterPro"/>
</dbReference>
<accession>A0A9Q0RBG5</accession>
<keyword evidence="3 8" id="KW-0479">Metal-binding</keyword>
<dbReference type="Pfam" id="PF02775">
    <property type="entry name" value="TPP_enzyme_C"/>
    <property type="match status" value="1"/>
</dbReference>
<dbReference type="SUPFAM" id="SSF52922">
    <property type="entry name" value="TK C-terminal domain-like"/>
    <property type="match status" value="1"/>
</dbReference>
<dbReference type="GO" id="GO:0022900">
    <property type="term" value="P:electron transport chain"/>
    <property type="evidence" value="ECO:0007669"/>
    <property type="project" value="InterPro"/>
</dbReference>
<keyword evidence="11" id="KW-1185">Reference proteome</keyword>
<evidence type="ECO:0000256" key="7">
    <source>
        <dbReference type="ARBA" id="ARBA00023014"/>
    </source>
</evidence>
<keyword evidence="10" id="KW-0670">Pyruvate</keyword>
<proteinExistence type="predicted"/>
<dbReference type="InterPro" id="IPR002880">
    <property type="entry name" value="Pyrv_Fd/Flavodoxin_OxRdtase_N"/>
</dbReference>
<dbReference type="Pfam" id="PF10371">
    <property type="entry name" value="EKR"/>
    <property type="match status" value="1"/>
</dbReference>
<dbReference type="Gene3D" id="3.40.50.920">
    <property type="match status" value="1"/>
</dbReference>
<dbReference type="PROSITE" id="PS00198">
    <property type="entry name" value="4FE4S_FER_1"/>
    <property type="match status" value="2"/>
</dbReference>
<feature type="domain" description="4Fe-4S ferredoxin-type" evidence="9">
    <location>
        <begin position="779"/>
        <end position="808"/>
    </location>
</feature>
<evidence type="ECO:0000256" key="3">
    <source>
        <dbReference type="ARBA" id="ARBA00022723"/>
    </source>
</evidence>
<dbReference type="InterPro" id="IPR002869">
    <property type="entry name" value="Pyrv_flavodox_OxRed_cen"/>
</dbReference>
<dbReference type="InterPro" id="IPR017896">
    <property type="entry name" value="4Fe4S_Fe-S-bd"/>
</dbReference>
<dbReference type="Gene3D" id="3.40.50.970">
    <property type="match status" value="2"/>
</dbReference>
<dbReference type="Pfam" id="PF01855">
    <property type="entry name" value="POR_N"/>
    <property type="match status" value="1"/>
</dbReference>
<dbReference type="SUPFAM" id="SSF52518">
    <property type="entry name" value="Thiamin diphosphate-binding fold (THDP-binding)"/>
    <property type="match status" value="2"/>
</dbReference>
<dbReference type="Pfam" id="PF17147">
    <property type="entry name" value="PFOR_II"/>
    <property type="match status" value="1"/>
</dbReference>
<dbReference type="GO" id="GO:0006979">
    <property type="term" value="P:response to oxidative stress"/>
    <property type="evidence" value="ECO:0007669"/>
    <property type="project" value="TreeGrafter"/>
</dbReference>
<dbReference type="OrthoDB" id="1856718at2759"/>
<dbReference type="InterPro" id="IPR019456">
    <property type="entry name" value="Pyrv-flavodox_OxRtase_EKR"/>
</dbReference>
<dbReference type="GO" id="GO:0051539">
    <property type="term" value="F:4 iron, 4 sulfur cluster binding"/>
    <property type="evidence" value="ECO:0007669"/>
    <property type="project" value="UniProtKB-KW"/>
</dbReference>
<feature type="binding site" evidence="8">
    <location>
        <position position="788"/>
    </location>
    <ligand>
        <name>[4Fe-4S] cluster</name>
        <dbReference type="ChEBI" id="CHEBI:49883"/>
        <label>2</label>
    </ligand>
</feature>
<reference evidence="10" key="1">
    <citation type="submission" date="2022-10" db="EMBL/GenBank/DDBJ databases">
        <title>Novel sulphate-reducing endosymbionts in the free-living metamonad Anaeramoeba.</title>
        <authorList>
            <person name="Jerlstrom-Hultqvist J."/>
            <person name="Cepicka I."/>
            <person name="Gallot-Lavallee L."/>
            <person name="Salas-Leiva D."/>
            <person name="Curtis B.A."/>
            <person name="Zahonova K."/>
            <person name="Pipaliya S."/>
            <person name="Dacks J."/>
            <person name="Roger A.J."/>
        </authorList>
    </citation>
    <scope>NUCLEOTIDE SEQUENCE</scope>
    <source>
        <strain evidence="10">BMAN</strain>
    </source>
</reference>
<dbReference type="InterPro" id="IPR033412">
    <property type="entry name" value="PFOR_II"/>
</dbReference>
<evidence type="ECO:0000313" key="10">
    <source>
        <dbReference type="EMBL" id="KAJ5074112.1"/>
    </source>
</evidence>
<feature type="binding site" evidence="8">
    <location>
        <position position="1118"/>
    </location>
    <ligand>
        <name>[4Fe-4S] cluster</name>
        <dbReference type="ChEBI" id="CHEBI:49883"/>
        <label>3</label>
    </ligand>
</feature>
<organism evidence="10 11">
    <name type="scientific">Anaeramoeba ignava</name>
    <name type="common">Anaerobic marine amoeba</name>
    <dbReference type="NCBI Taxonomy" id="1746090"/>
    <lineage>
        <taxon>Eukaryota</taxon>
        <taxon>Metamonada</taxon>
        <taxon>Anaeramoebidae</taxon>
        <taxon>Anaeramoeba</taxon>
    </lineage>
</organism>
<evidence type="ECO:0000259" key="9">
    <source>
        <dbReference type="PROSITE" id="PS51379"/>
    </source>
</evidence>
<dbReference type="PROSITE" id="PS51379">
    <property type="entry name" value="4FE4S_FER_2"/>
    <property type="match status" value="2"/>
</dbReference>
<dbReference type="AlphaFoldDB" id="A0A9Q0RBG5"/>
<dbReference type="InterPro" id="IPR019752">
    <property type="entry name" value="Pyrv/ketoisovalerate_OxRed_cat"/>
</dbReference>
<dbReference type="InterPro" id="IPR011766">
    <property type="entry name" value="TPP_enzyme_TPP-bd"/>
</dbReference>
<evidence type="ECO:0000256" key="1">
    <source>
        <dbReference type="ARBA" id="ARBA00022448"/>
    </source>
</evidence>
<evidence type="ECO:0000256" key="2">
    <source>
        <dbReference type="ARBA" id="ARBA00022485"/>
    </source>
</evidence>
<dbReference type="CDD" id="cd07034">
    <property type="entry name" value="TPP_PYR_PFOR_IOR-alpha_like"/>
    <property type="match status" value="1"/>
</dbReference>
<keyword evidence="4" id="KW-0249">Electron transport</keyword>
<name>A0A9Q0RBG5_ANAIG</name>
<dbReference type="NCBIfam" id="TIGR02176">
    <property type="entry name" value="pyruv_ox_red"/>
    <property type="match status" value="1"/>
</dbReference>
<feature type="binding site" evidence="8">
    <location>
        <position position="882"/>
    </location>
    <ligand>
        <name>[4Fe-4S] cluster</name>
        <dbReference type="ChEBI" id="CHEBI:49883"/>
        <label>3</label>
    </ligand>
</feature>
<dbReference type="Gene3D" id="3.40.920.10">
    <property type="entry name" value="Pyruvate-ferredoxin oxidoreductase, PFOR, domain III"/>
    <property type="match status" value="1"/>
</dbReference>
<evidence type="ECO:0000256" key="4">
    <source>
        <dbReference type="ARBA" id="ARBA00022982"/>
    </source>
</evidence>
<dbReference type="FunFam" id="3.40.50.970:FF:000041">
    <property type="entry name" value="Pyruvate:ferredoxin (Flavodoxin) oxidoreductase"/>
    <property type="match status" value="1"/>
</dbReference>
<keyword evidence="1" id="KW-0813">Transport</keyword>
<evidence type="ECO:0000256" key="5">
    <source>
        <dbReference type="ARBA" id="ARBA00023002"/>
    </source>
</evidence>
<dbReference type="PANTHER" id="PTHR32154:SF0">
    <property type="entry name" value="PYRUVATE-FLAVODOXIN OXIDOREDUCTASE-RELATED"/>
    <property type="match status" value="1"/>
</dbReference>
<feature type="binding site" evidence="8">
    <location>
        <position position="857"/>
    </location>
    <ligand>
        <name>[4Fe-4S] cluster</name>
        <dbReference type="ChEBI" id="CHEBI:49883"/>
        <label>3</label>
    </ligand>
</feature>
<feature type="binding site" evidence="8">
    <location>
        <position position="733"/>
    </location>
    <ligand>
        <name>[4Fe-4S] cluster</name>
        <dbReference type="ChEBI" id="CHEBI:49883"/>
        <label>1</label>
    </ligand>
</feature>
<dbReference type="Gene3D" id="3.30.70.20">
    <property type="match status" value="1"/>
</dbReference>
<dbReference type="InterPro" id="IPR009014">
    <property type="entry name" value="Transketo_C/PFOR_II"/>
</dbReference>
<feature type="domain" description="4Fe-4S ferredoxin-type" evidence="9">
    <location>
        <begin position="721"/>
        <end position="750"/>
    </location>
</feature>
<dbReference type="OMA" id="CPCIGHG"/>
<dbReference type="GO" id="GO:0005506">
    <property type="term" value="F:iron ion binding"/>
    <property type="evidence" value="ECO:0007669"/>
    <property type="project" value="InterPro"/>
</dbReference>
<evidence type="ECO:0000256" key="8">
    <source>
        <dbReference type="PIRSR" id="PIRSR000159-50"/>
    </source>
</evidence>
<keyword evidence="7 8" id="KW-0411">Iron-sulfur</keyword>
<keyword evidence="5" id="KW-0560">Oxidoreductase</keyword>
<feature type="binding site" evidence="8">
    <location>
        <position position="740"/>
    </location>
    <ligand>
        <name>[4Fe-4S] cluster</name>
        <dbReference type="ChEBI" id="CHEBI:49883"/>
        <label>2</label>
    </ligand>
</feature>
<protein>
    <submittedName>
        <fullName evidence="10">Pyruvate-flavodoxin oxidoreductase-related</fullName>
    </submittedName>
</protein>